<feature type="compositionally biased region" description="Polar residues" evidence="1">
    <location>
        <begin position="139"/>
        <end position="160"/>
    </location>
</feature>
<evidence type="ECO:0000313" key="4">
    <source>
        <dbReference type="Proteomes" id="UP000267029"/>
    </source>
</evidence>
<name>A0A0R3UFR6_MESCO</name>
<protein>
    <recommendedName>
        <fullName evidence="5">Potassium channel domain-containing protein</fullName>
    </recommendedName>
</protein>
<dbReference type="EMBL" id="UXSR01005227">
    <property type="protein sequence ID" value="VDD79982.1"/>
    <property type="molecule type" value="Genomic_DNA"/>
</dbReference>
<feature type="transmembrane region" description="Helical" evidence="2">
    <location>
        <begin position="210"/>
        <end position="238"/>
    </location>
</feature>
<gene>
    <name evidence="3" type="ORF">MCOS_LOCUS5985</name>
</gene>
<accession>A0A0R3UFR6</accession>
<keyword evidence="4" id="KW-1185">Reference proteome</keyword>
<keyword evidence="2" id="KW-0812">Transmembrane</keyword>
<proteinExistence type="predicted"/>
<evidence type="ECO:0000256" key="1">
    <source>
        <dbReference type="SAM" id="MobiDB-lite"/>
    </source>
</evidence>
<organism evidence="3 4">
    <name type="scientific">Mesocestoides corti</name>
    <name type="common">Flatworm</name>
    <dbReference type="NCBI Taxonomy" id="53468"/>
    <lineage>
        <taxon>Eukaryota</taxon>
        <taxon>Metazoa</taxon>
        <taxon>Spiralia</taxon>
        <taxon>Lophotrochozoa</taxon>
        <taxon>Platyhelminthes</taxon>
        <taxon>Cestoda</taxon>
        <taxon>Eucestoda</taxon>
        <taxon>Cyclophyllidea</taxon>
        <taxon>Mesocestoididae</taxon>
        <taxon>Mesocestoides</taxon>
    </lineage>
</organism>
<keyword evidence="2" id="KW-1133">Transmembrane helix</keyword>
<reference evidence="3 4" key="1">
    <citation type="submission" date="2018-10" db="EMBL/GenBank/DDBJ databases">
        <authorList>
            <consortium name="Pathogen Informatics"/>
        </authorList>
    </citation>
    <scope>NUCLEOTIDE SEQUENCE [LARGE SCALE GENOMIC DNA]</scope>
</reference>
<dbReference type="OrthoDB" id="297496at2759"/>
<dbReference type="SUPFAM" id="SSF81324">
    <property type="entry name" value="Voltage-gated potassium channels"/>
    <property type="match status" value="1"/>
</dbReference>
<dbReference type="STRING" id="53468.A0A0R3UFR6"/>
<evidence type="ECO:0000256" key="2">
    <source>
        <dbReference type="SAM" id="Phobius"/>
    </source>
</evidence>
<sequence>MGDFLERTRVGRPICETSINRTETMVKESPFTNGKMITPNTTTAPTSLPLNTYENLQPPPKPSFNHSGRIGLLELNEQIPAPPKPSLGDPQFNKIDTLIYSTLREFRPKTQEISSISPAVDEKLRTEKSAGSGRFTVTPVPSENCPSPNTLVENISSQGSNDDDDDDDDDNAFKLDPTKFITVPEDLINLDRKSIVRARFRKAVVYAKHALGFIISHIGLSLMVVGYTILGALVFCAVEREKERQVKTQMLVRFNNTLKELMDLWVSSFFDLRSKLDIIHHLATTNQTLTSQQQTKPGLEGLEWYLHGLELSKGVIPKHWIEDLVSENSSMTFRNILNSTIASAFPLNGTSSLSHANNFSTVHSRNTSPPHIANITFLAENVKANVTRIVATYVNQVVHAIKDEGWNGASNLDDINWTFEGGVLFAITVITTIGE</sequence>
<dbReference type="Gene3D" id="1.10.287.70">
    <property type="match status" value="1"/>
</dbReference>
<keyword evidence="2" id="KW-0472">Membrane</keyword>
<evidence type="ECO:0008006" key="5">
    <source>
        <dbReference type="Google" id="ProtNLM"/>
    </source>
</evidence>
<evidence type="ECO:0000313" key="3">
    <source>
        <dbReference type="EMBL" id="VDD79982.1"/>
    </source>
</evidence>
<dbReference type="Proteomes" id="UP000267029">
    <property type="component" value="Unassembled WGS sequence"/>
</dbReference>
<dbReference type="AlphaFoldDB" id="A0A0R3UFR6"/>
<feature type="region of interest" description="Disordered" evidence="1">
    <location>
        <begin position="117"/>
        <end position="171"/>
    </location>
</feature>
<feature type="compositionally biased region" description="Acidic residues" evidence="1">
    <location>
        <begin position="161"/>
        <end position="170"/>
    </location>
</feature>